<evidence type="ECO:0000313" key="3">
    <source>
        <dbReference type="Proteomes" id="UP001181355"/>
    </source>
</evidence>
<accession>A0ABY9RCM5</accession>
<name>A0ABY9RCM5_9BURK</name>
<dbReference type="InterPro" id="IPR002634">
    <property type="entry name" value="BolA"/>
</dbReference>
<sequence length="95" mass="10604">MSDRLIQRFHEIERRINEVFAPSKCQLQDDSAAHKGHAGAASGAGHYSVTIISEKFDGLNRISRHRLVYDAVGDLMHTEIHALVIKALTPKEAQK</sequence>
<proteinExistence type="inferred from homology"/>
<keyword evidence="3" id="KW-1185">Reference proteome</keyword>
<dbReference type="InterPro" id="IPR036065">
    <property type="entry name" value="BolA-like_sf"/>
</dbReference>
<gene>
    <name evidence="2" type="ORF">RF679_09905</name>
</gene>
<dbReference type="PANTHER" id="PTHR46230">
    <property type="match status" value="1"/>
</dbReference>
<dbReference type="EMBL" id="CP133720">
    <property type="protein sequence ID" value="WMW78977.1"/>
    <property type="molecule type" value="Genomic_DNA"/>
</dbReference>
<dbReference type="RefSeq" id="WP_309480478.1">
    <property type="nucleotide sequence ID" value="NZ_CP133720.1"/>
</dbReference>
<dbReference type="Proteomes" id="UP001181355">
    <property type="component" value="Chromosome"/>
</dbReference>
<reference evidence="2" key="1">
    <citation type="submission" date="2023-09" db="EMBL/GenBank/DDBJ databases">
        <title>Undibacterium sp. 20NA77.5 isolated from freshwater.</title>
        <authorList>
            <person name="Le V."/>
            <person name="Ko S.-R."/>
            <person name="Ahn C.-Y."/>
            <person name="Oh H.-M."/>
        </authorList>
    </citation>
    <scope>NUCLEOTIDE SEQUENCE</scope>
    <source>
        <strain evidence="2">20NA77.5</strain>
    </source>
</reference>
<organism evidence="2 3">
    <name type="scientific">Undibacterium cyanobacteriorum</name>
    <dbReference type="NCBI Taxonomy" id="3073561"/>
    <lineage>
        <taxon>Bacteria</taxon>
        <taxon>Pseudomonadati</taxon>
        <taxon>Pseudomonadota</taxon>
        <taxon>Betaproteobacteria</taxon>
        <taxon>Burkholderiales</taxon>
        <taxon>Oxalobacteraceae</taxon>
        <taxon>Undibacterium</taxon>
    </lineage>
</organism>
<protein>
    <submittedName>
        <fullName evidence="2">BolA family protein</fullName>
    </submittedName>
</protein>
<dbReference type="SUPFAM" id="SSF82657">
    <property type="entry name" value="BolA-like"/>
    <property type="match status" value="1"/>
</dbReference>
<dbReference type="Pfam" id="PF01722">
    <property type="entry name" value="BolA"/>
    <property type="match status" value="1"/>
</dbReference>
<comment type="similarity">
    <text evidence="1">Belongs to the BolA/IbaG family.</text>
</comment>
<evidence type="ECO:0000313" key="2">
    <source>
        <dbReference type="EMBL" id="WMW78977.1"/>
    </source>
</evidence>
<evidence type="ECO:0000256" key="1">
    <source>
        <dbReference type="RuleBase" id="RU003860"/>
    </source>
</evidence>
<dbReference type="PIRSF" id="PIRSF003113">
    <property type="entry name" value="BolA"/>
    <property type="match status" value="1"/>
</dbReference>
<dbReference type="PANTHER" id="PTHR46230:SF7">
    <property type="entry name" value="BOLA-LIKE PROTEIN 1"/>
    <property type="match status" value="1"/>
</dbReference>
<dbReference type="Gene3D" id="3.30.300.90">
    <property type="entry name" value="BolA-like"/>
    <property type="match status" value="1"/>
</dbReference>